<dbReference type="InterPro" id="IPR052529">
    <property type="entry name" value="Bact_Transport_Assoc"/>
</dbReference>
<feature type="transmembrane region" description="Helical" evidence="1">
    <location>
        <begin position="255"/>
        <end position="274"/>
    </location>
</feature>
<evidence type="ECO:0000313" key="4">
    <source>
        <dbReference type="Proteomes" id="UP000180253"/>
    </source>
</evidence>
<name>A0A1S1N4J4_9GAMM</name>
<keyword evidence="1" id="KW-1133">Transmembrane helix</keyword>
<evidence type="ECO:0000259" key="2">
    <source>
        <dbReference type="Pfam" id="PF04235"/>
    </source>
</evidence>
<dbReference type="InterPro" id="IPR007349">
    <property type="entry name" value="DUF418"/>
</dbReference>
<feature type="domain" description="DUF418" evidence="2">
    <location>
        <begin position="209"/>
        <end position="357"/>
    </location>
</feature>
<dbReference type="PANTHER" id="PTHR30590">
    <property type="entry name" value="INNER MEMBRANE PROTEIN"/>
    <property type="match status" value="1"/>
</dbReference>
<feature type="transmembrane region" description="Helical" evidence="1">
    <location>
        <begin position="182"/>
        <end position="210"/>
    </location>
</feature>
<reference evidence="3 4" key="1">
    <citation type="submission" date="2016-10" db="EMBL/GenBank/DDBJ databases">
        <title>Pseudoalteromonas amylolytica sp. nov., isolated from the surface seawater.</title>
        <authorList>
            <person name="Wu Y.-H."/>
            <person name="Cheng H."/>
            <person name="Jin X.-B."/>
            <person name="Wang C.-S."/>
            <person name="Xu X.-W."/>
        </authorList>
    </citation>
    <scope>NUCLEOTIDE SEQUENCE [LARGE SCALE GENOMIC DNA]</scope>
    <source>
        <strain evidence="3 4">JCM 12483</strain>
    </source>
</reference>
<dbReference type="Pfam" id="PF04235">
    <property type="entry name" value="DUF418"/>
    <property type="match status" value="1"/>
</dbReference>
<sequence length="367" mass="41674">MRIIQLDRLRGIAVLGLLFLNVYYFALFETGYVGLSQPHVGDKIIEYLNLLLLDGRFRSLFCMLFGAALVLQYDKRNDVAALKPRLKCLIIFGILHGFLLWPGDILLSYGLAGILALGYLRKSQATLLFHGFVMVLATSSLLALFMFFGDAETIHRDSATFHSILLRAPTKLTDLIIHNASMFVIMIMMLPVLTVWNALGVMLIGMYCYREQVFSRGLEKPLLFRVAVAVCFMSLASAMLLYFEPAQLSALNDGLVWTNAVLGALLITHFNTWISPTSWLSHRLSAVGKLALTCYLLQSIILVTFFVWIAPQARVTFNRIDYLQIALVGMCLQLIFAPLYLKYFKQGPFEWILRRCSHREPKKIEER</sequence>
<organism evidence="3 4">
    <name type="scientific">Pseudoalteromonas byunsanensis</name>
    <dbReference type="NCBI Taxonomy" id="327939"/>
    <lineage>
        <taxon>Bacteria</taxon>
        <taxon>Pseudomonadati</taxon>
        <taxon>Pseudomonadota</taxon>
        <taxon>Gammaproteobacteria</taxon>
        <taxon>Alteromonadales</taxon>
        <taxon>Pseudoalteromonadaceae</taxon>
        <taxon>Pseudoalteromonas</taxon>
    </lineage>
</organism>
<feature type="transmembrane region" description="Helical" evidence="1">
    <location>
        <begin position="286"/>
        <end position="310"/>
    </location>
</feature>
<keyword evidence="1" id="KW-0472">Membrane</keyword>
<protein>
    <recommendedName>
        <fullName evidence="2">DUF418 domain-containing protein</fullName>
    </recommendedName>
</protein>
<feature type="transmembrane region" description="Helical" evidence="1">
    <location>
        <begin position="12"/>
        <end position="35"/>
    </location>
</feature>
<dbReference type="EMBL" id="MNAN01000034">
    <property type="protein sequence ID" value="OHU94351.1"/>
    <property type="molecule type" value="Genomic_DNA"/>
</dbReference>
<evidence type="ECO:0000256" key="1">
    <source>
        <dbReference type="SAM" id="Phobius"/>
    </source>
</evidence>
<gene>
    <name evidence="3" type="ORF">BIW53_14825</name>
</gene>
<keyword evidence="1" id="KW-0812">Transmembrane</keyword>
<keyword evidence="4" id="KW-1185">Reference proteome</keyword>
<comment type="caution">
    <text evidence="3">The sequence shown here is derived from an EMBL/GenBank/DDBJ whole genome shotgun (WGS) entry which is preliminary data.</text>
</comment>
<evidence type="ECO:0000313" key="3">
    <source>
        <dbReference type="EMBL" id="OHU94351.1"/>
    </source>
</evidence>
<dbReference type="PANTHER" id="PTHR30590:SF2">
    <property type="entry name" value="INNER MEMBRANE PROTEIN"/>
    <property type="match status" value="1"/>
</dbReference>
<dbReference type="STRING" id="327939.BIW53_14825"/>
<dbReference type="Proteomes" id="UP000180253">
    <property type="component" value="Unassembled WGS sequence"/>
</dbReference>
<feature type="transmembrane region" description="Helical" evidence="1">
    <location>
        <begin position="105"/>
        <end position="120"/>
    </location>
</feature>
<dbReference type="OrthoDB" id="9807744at2"/>
<proteinExistence type="predicted"/>
<feature type="transmembrane region" description="Helical" evidence="1">
    <location>
        <begin position="222"/>
        <end position="243"/>
    </location>
</feature>
<feature type="transmembrane region" description="Helical" evidence="1">
    <location>
        <begin position="127"/>
        <end position="148"/>
    </location>
</feature>
<accession>A0A1S1N4J4</accession>
<dbReference type="RefSeq" id="WP_070992788.1">
    <property type="nucleotide sequence ID" value="NZ_CBCSHD010000009.1"/>
</dbReference>
<feature type="transmembrane region" description="Helical" evidence="1">
    <location>
        <begin position="322"/>
        <end position="341"/>
    </location>
</feature>
<dbReference type="AlphaFoldDB" id="A0A1S1N4J4"/>